<evidence type="ECO:0000256" key="2">
    <source>
        <dbReference type="ARBA" id="ARBA00023015"/>
    </source>
</evidence>
<dbReference type="GO" id="GO:0032993">
    <property type="term" value="C:protein-DNA complex"/>
    <property type="evidence" value="ECO:0007669"/>
    <property type="project" value="TreeGrafter"/>
</dbReference>
<accession>A0A370H9H6</accession>
<organism evidence="7 8">
    <name type="scientific">Nocardia mexicana</name>
    <dbReference type="NCBI Taxonomy" id="279262"/>
    <lineage>
        <taxon>Bacteria</taxon>
        <taxon>Bacillati</taxon>
        <taxon>Actinomycetota</taxon>
        <taxon>Actinomycetes</taxon>
        <taxon>Mycobacteriales</taxon>
        <taxon>Nocardiaceae</taxon>
        <taxon>Nocardia</taxon>
    </lineage>
</organism>
<evidence type="ECO:0000313" key="8">
    <source>
        <dbReference type="Proteomes" id="UP000255355"/>
    </source>
</evidence>
<dbReference type="RefSeq" id="WP_068013096.1">
    <property type="nucleotide sequence ID" value="NZ_QQAZ01000003.1"/>
</dbReference>
<dbReference type="SUPFAM" id="SSF46785">
    <property type="entry name" value="Winged helix' DNA-binding domain"/>
    <property type="match status" value="1"/>
</dbReference>
<dbReference type="FunFam" id="1.10.10.10:FF:000001">
    <property type="entry name" value="LysR family transcriptional regulator"/>
    <property type="match status" value="1"/>
</dbReference>
<dbReference type="STRING" id="1210089.GCA_001613165_00380"/>
<evidence type="ECO:0000256" key="1">
    <source>
        <dbReference type="ARBA" id="ARBA00009437"/>
    </source>
</evidence>
<dbReference type="AlphaFoldDB" id="A0A370H9H6"/>
<name>A0A370H9H6_9NOCA</name>
<dbReference type="PANTHER" id="PTHR30346">
    <property type="entry name" value="TRANSCRIPTIONAL DUAL REGULATOR HCAR-RELATED"/>
    <property type="match status" value="1"/>
</dbReference>
<comment type="similarity">
    <text evidence="1">Belongs to the LysR transcriptional regulatory family.</text>
</comment>
<dbReference type="Gene3D" id="1.10.10.10">
    <property type="entry name" value="Winged helix-like DNA-binding domain superfamily/Winged helix DNA-binding domain"/>
    <property type="match status" value="1"/>
</dbReference>
<dbReference type="InterPro" id="IPR005119">
    <property type="entry name" value="LysR_subst-bd"/>
</dbReference>
<dbReference type="Gene3D" id="3.40.190.10">
    <property type="entry name" value="Periplasmic binding protein-like II"/>
    <property type="match status" value="2"/>
</dbReference>
<dbReference type="OrthoDB" id="3176554at2"/>
<keyword evidence="2" id="KW-0805">Transcription regulation</keyword>
<evidence type="ECO:0000256" key="4">
    <source>
        <dbReference type="ARBA" id="ARBA00023159"/>
    </source>
</evidence>
<dbReference type="PANTHER" id="PTHR30346:SF0">
    <property type="entry name" value="HCA OPERON TRANSCRIPTIONAL ACTIVATOR HCAR"/>
    <property type="match status" value="1"/>
</dbReference>
<dbReference type="InterPro" id="IPR000847">
    <property type="entry name" value="LysR_HTH_N"/>
</dbReference>
<evidence type="ECO:0000313" key="7">
    <source>
        <dbReference type="EMBL" id="RDI53066.1"/>
    </source>
</evidence>
<dbReference type="Pfam" id="PF03466">
    <property type="entry name" value="LysR_substrate"/>
    <property type="match status" value="1"/>
</dbReference>
<evidence type="ECO:0000259" key="6">
    <source>
        <dbReference type="PROSITE" id="PS50931"/>
    </source>
</evidence>
<dbReference type="InterPro" id="IPR036390">
    <property type="entry name" value="WH_DNA-bd_sf"/>
</dbReference>
<keyword evidence="3 7" id="KW-0238">DNA-binding</keyword>
<protein>
    <submittedName>
        <fullName evidence="7">DNA-binding transcriptional LysR family regulator</fullName>
    </submittedName>
</protein>
<evidence type="ECO:0000256" key="5">
    <source>
        <dbReference type="ARBA" id="ARBA00023163"/>
    </source>
</evidence>
<dbReference type="PRINTS" id="PR00039">
    <property type="entry name" value="HTHLYSR"/>
</dbReference>
<feature type="domain" description="HTH lysR-type" evidence="6">
    <location>
        <begin position="1"/>
        <end position="58"/>
    </location>
</feature>
<sequence>MEMHHLRYFLAVARELNFTRAAHALQISVPPLSQRIRALEKELGVPLFDRSTHHVRLTAAGEQLVPLAESVVADFDAIPGRLTMDGRKVAVRLGIPEVLGAELSRRLSAAMRTLSDRYSFSVQQMGSVDLGAALRNHRIDLALSHISSAQAGVRRVIVATQPMGVLVDTERFAGRMSLRLAELRGLAYIRGPRHWGLDAIARTRRKLAEAGAVDDRTNRYKDIGGMLIALRHTRGFTLYPLHADLPVGAAPGEFTVLPVEDLPLTLNTALAWRTEDDQFTRLAGEFTEYLEGAE</sequence>
<dbReference type="Pfam" id="PF00126">
    <property type="entry name" value="HTH_1"/>
    <property type="match status" value="1"/>
</dbReference>
<dbReference type="GO" id="GO:0003677">
    <property type="term" value="F:DNA binding"/>
    <property type="evidence" value="ECO:0007669"/>
    <property type="project" value="UniProtKB-KW"/>
</dbReference>
<keyword evidence="8" id="KW-1185">Reference proteome</keyword>
<comment type="caution">
    <text evidence="7">The sequence shown here is derived from an EMBL/GenBank/DDBJ whole genome shotgun (WGS) entry which is preliminary data.</text>
</comment>
<evidence type="ECO:0000256" key="3">
    <source>
        <dbReference type="ARBA" id="ARBA00023125"/>
    </source>
</evidence>
<dbReference type="GO" id="GO:0003700">
    <property type="term" value="F:DNA-binding transcription factor activity"/>
    <property type="evidence" value="ECO:0007669"/>
    <property type="project" value="InterPro"/>
</dbReference>
<dbReference type="PROSITE" id="PS50931">
    <property type="entry name" value="HTH_LYSR"/>
    <property type="match status" value="1"/>
</dbReference>
<dbReference type="Proteomes" id="UP000255355">
    <property type="component" value="Unassembled WGS sequence"/>
</dbReference>
<reference evidence="7 8" key="1">
    <citation type="submission" date="2018-07" db="EMBL/GenBank/DDBJ databases">
        <title>Genomic Encyclopedia of Type Strains, Phase IV (KMG-IV): sequencing the most valuable type-strain genomes for metagenomic binning, comparative biology and taxonomic classification.</title>
        <authorList>
            <person name="Goeker M."/>
        </authorList>
    </citation>
    <scope>NUCLEOTIDE SEQUENCE [LARGE SCALE GENOMIC DNA]</scope>
    <source>
        <strain evidence="7 8">DSM 44952</strain>
    </source>
</reference>
<dbReference type="SUPFAM" id="SSF53850">
    <property type="entry name" value="Periplasmic binding protein-like II"/>
    <property type="match status" value="1"/>
</dbReference>
<proteinExistence type="inferred from homology"/>
<gene>
    <name evidence="7" type="ORF">DFR68_103454</name>
</gene>
<dbReference type="EMBL" id="QQAZ01000003">
    <property type="protein sequence ID" value="RDI53066.1"/>
    <property type="molecule type" value="Genomic_DNA"/>
</dbReference>
<keyword evidence="5" id="KW-0804">Transcription</keyword>
<keyword evidence="4" id="KW-0010">Activator</keyword>
<dbReference type="InterPro" id="IPR036388">
    <property type="entry name" value="WH-like_DNA-bd_sf"/>
</dbReference>